<evidence type="ECO:0000313" key="2">
    <source>
        <dbReference type="Proteomes" id="UP000183971"/>
    </source>
</evidence>
<sequence>MVSQLVRYGINAAIIAFVWQVREYYCVYGVDSIQPNLSVVHPDGPDLPVMTIFWEGLFLANLALAVTFRAGMAGRSLCGASQGYKIMPIPPIVREVILSERHGRHESRKIQHISWRTHLKLKRITLSTT</sequence>
<dbReference type="AlphaFoldDB" id="A0A1L7V7M3"/>
<reference evidence="2" key="1">
    <citation type="journal article" date="2016" name="Genome Biol. Evol.">
        <title>Comparative 'omics' of the Fusarium fujikuroi species complex highlights differences in genetic potential and metabolite synthesis.</title>
        <authorList>
            <person name="Niehaus E.-M."/>
            <person name="Muensterkoetter M."/>
            <person name="Proctor R.H."/>
            <person name="Brown D.W."/>
            <person name="Sharon A."/>
            <person name="Idan Y."/>
            <person name="Oren-Young L."/>
            <person name="Sieber C.M."/>
            <person name="Novak O."/>
            <person name="Pencik A."/>
            <person name="Tarkowska D."/>
            <person name="Hromadova K."/>
            <person name="Freeman S."/>
            <person name="Maymon M."/>
            <person name="Elazar M."/>
            <person name="Youssef S.A."/>
            <person name="El-Shabrawy E.S.M."/>
            <person name="Shalaby A.B.A."/>
            <person name="Houterman P."/>
            <person name="Brock N.L."/>
            <person name="Burkhardt I."/>
            <person name="Tsavkelova E.A."/>
            <person name="Dickschat J.S."/>
            <person name="Galuszka P."/>
            <person name="Gueldener U."/>
            <person name="Tudzynski B."/>
        </authorList>
    </citation>
    <scope>NUCLEOTIDE SEQUENCE [LARGE SCALE GENOMIC DNA]</scope>
    <source>
        <strain evidence="2">ET1</strain>
    </source>
</reference>
<dbReference type="VEuPathDB" id="FungiDB:FPRO_00351"/>
<dbReference type="Proteomes" id="UP000183971">
    <property type="component" value="Unassembled WGS sequence"/>
</dbReference>
<dbReference type="GeneID" id="42045241"/>
<accession>A0A1L7V7M3</accession>
<gene>
    <name evidence="1" type="ORF">FPRO_00351</name>
</gene>
<proteinExistence type="predicted"/>
<dbReference type="EMBL" id="FJOF01000001">
    <property type="protein sequence ID" value="CZR35526.1"/>
    <property type="molecule type" value="Genomic_DNA"/>
</dbReference>
<evidence type="ECO:0000313" key="1">
    <source>
        <dbReference type="EMBL" id="CZR35526.1"/>
    </source>
</evidence>
<dbReference type="RefSeq" id="XP_031076119.1">
    <property type="nucleotide sequence ID" value="XM_031225488.1"/>
</dbReference>
<protein>
    <submittedName>
        <fullName evidence="1">Uncharacterized protein</fullName>
    </submittedName>
</protein>
<name>A0A1L7V7M3_FUSPR</name>
<keyword evidence="2" id="KW-1185">Reference proteome</keyword>
<organism evidence="1 2">
    <name type="scientific">Fusarium proliferatum (strain ET1)</name>
    <name type="common">Orchid endophyte fungus</name>
    <dbReference type="NCBI Taxonomy" id="1227346"/>
    <lineage>
        <taxon>Eukaryota</taxon>
        <taxon>Fungi</taxon>
        <taxon>Dikarya</taxon>
        <taxon>Ascomycota</taxon>
        <taxon>Pezizomycotina</taxon>
        <taxon>Sordariomycetes</taxon>
        <taxon>Hypocreomycetidae</taxon>
        <taxon>Hypocreales</taxon>
        <taxon>Nectriaceae</taxon>
        <taxon>Fusarium</taxon>
        <taxon>Fusarium fujikuroi species complex</taxon>
    </lineage>
</organism>
<comment type="caution">
    <text evidence="1">The sequence shown here is derived from an EMBL/GenBank/DDBJ whole genome shotgun (WGS) entry which is preliminary data.</text>
</comment>